<gene>
    <name evidence="1" type="ORF">PSH88_15625</name>
</gene>
<evidence type="ECO:0000313" key="1">
    <source>
        <dbReference type="EMBL" id="WLI15787.1"/>
    </source>
</evidence>
<dbReference type="RefSeq" id="WP_305421408.1">
    <property type="nucleotide sequence ID" value="NZ_CP117430.1"/>
</dbReference>
<name>A0ABY9GJT6_9PSED</name>
<sequence length="98" mass="11130">MPTINPFPERYRSIKSSVTDSNPLVIDTEANPQDILEAALQRIRASSQLLETLHCQCFKHGDVQDIPHITHALYLLTQDGYDLLQVAQQRMMGWKAPV</sequence>
<accession>A0ABY9GJT6</accession>
<evidence type="ECO:0008006" key="3">
    <source>
        <dbReference type="Google" id="ProtNLM"/>
    </source>
</evidence>
<dbReference type="Proteomes" id="UP001230768">
    <property type="component" value="Chromosome"/>
</dbReference>
<proteinExistence type="predicted"/>
<dbReference type="EMBL" id="CP117430">
    <property type="protein sequence ID" value="WLI15787.1"/>
    <property type="molecule type" value="Genomic_DNA"/>
</dbReference>
<organism evidence="1 2">
    <name type="scientific">Pseudomonas wuhanensis</name>
    <dbReference type="NCBI Taxonomy" id="2954098"/>
    <lineage>
        <taxon>Bacteria</taxon>
        <taxon>Pseudomonadati</taxon>
        <taxon>Pseudomonadota</taxon>
        <taxon>Gammaproteobacteria</taxon>
        <taxon>Pseudomonadales</taxon>
        <taxon>Pseudomonadaceae</taxon>
        <taxon>Pseudomonas</taxon>
    </lineage>
</organism>
<evidence type="ECO:0000313" key="2">
    <source>
        <dbReference type="Proteomes" id="UP001230768"/>
    </source>
</evidence>
<protein>
    <recommendedName>
        <fullName evidence="3">DUF3077 domain-containing protein</fullName>
    </recommendedName>
</protein>
<keyword evidence="2" id="KW-1185">Reference proteome</keyword>
<reference evidence="1 2" key="1">
    <citation type="submission" date="2023-02" db="EMBL/GenBank/DDBJ databases">
        <title>Evolution of Hrp T3SS in non-pathogenic Pseudomonas fluorescens.</title>
        <authorList>
            <person name="Liao K."/>
            <person name="Wei H."/>
            <person name="Gu Y."/>
        </authorList>
    </citation>
    <scope>NUCLEOTIDE SEQUENCE [LARGE SCALE GENOMIC DNA]</scope>
    <source>
        <strain evidence="1 2">FP607</strain>
    </source>
</reference>